<dbReference type="RefSeq" id="WP_084336360.1">
    <property type="nucleotide sequence ID" value="NZ_FNFD01000015.1"/>
</dbReference>
<evidence type="ECO:0000256" key="2">
    <source>
        <dbReference type="ARBA" id="ARBA00022729"/>
    </source>
</evidence>
<proteinExistence type="inferred from homology"/>
<name>A0A1G9HHD4_9PSED</name>
<dbReference type="AlphaFoldDB" id="A0A1G9HHD4"/>
<dbReference type="PANTHER" id="PTHR35936">
    <property type="entry name" value="MEMBRANE-BOUND LYTIC MUREIN TRANSGLYCOSYLASE F"/>
    <property type="match status" value="1"/>
</dbReference>
<evidence type="ECO:0000259" key="4">
    <source>
        <dbReference type="Pfam" id="PF00497"/>
    </source>
</evidence>
<gene>
    <name evidence="5" type="ORF">SAMN05216186_11544</name>
</gene>
<dbReference type="InterPro" id="IPR001638">
    <property type="entry name" value="Solute-binding_3/MltF_N"/>
</dbReference>
<dbReference type="EMBL" id="FNFD01000015">
    <property type="protein sequence ID" value="SDL12421.1"/>
    <property type="molecule type" value="Genomic_DNA"/>
</dbReference>
<feature type="chain" id="PRO_5011649796" evidence="3">
    <location>
        <begin position="22"/>
        <end position="275"/>
    </location>
</feature>
<dbReference type="SUPFAM" id="SSF53850">
    <property type="entry name" value="Periplasmic binding protein-like II"/>
    <property type="match status" value="1"/>
</dbReference>
<sequence length="275" mass="30470">MTPKALCSLFILSLAAGHAAAQTYVVGVEQAAFAPHYQVDAHGEYQGFARELLDLFARDSGVQVIYRPLPVADLQQALLDGSIDLKYPDSPEWAGPAKAGRALYYSRPVVHYVDGVLVAPRRVGQGVDTLERLALVEGWTPAAYRERIASGQTVLVHSADLRQMIRQALRKDSDGAYYNVVVATHYLDHIRARPGALVFDPALPHTRGSFYLVSTRHPALIERFDRFLAERHDAIAALKQAHGVEANLDSEFLGMEQWKIDFLKRQQARQATGTP</sequence>
<keyword evidence="6" id="KW-1185">Reference proteome</keyword>
<dbReference type="Proteomes" id="UP000198706">
    <property type="component" value="Unassembled WGS sequence"/>
</dbReference>
<accession>A0A1G9HHD4</accession>
<keyword evidence="2 3" id="KW-0732">Signal</keyword>
<dbReference type="Pfam" id="PF00497">
    <property type="entry name" value="SBP_bac_3"/>
    <property type="match status" value="1"/>
</dbReference>
<feature type="signal peptide" evidence="3">
    <location>
        <begin position="1"/>
        <end position="21"/>
    </location>
</feature>
<evidence type="ECO:0000256" key="1">
    <source>
        <dbReference type="ARBA" id="ARBA00010333"/>
    </source>
</evidence>
<reference evidence="5 6" key="1">
    <citation type="submission" date="2016-10" db="EMBL/GenBank/DDBJ databases">
        <authorList>
            <person name="de Groot N.N."/>
        </authorList>
    </citation>
    <scope>NUCLEOTIDE SEQUENCE [LARGE SCALE GENOMIC DNA]</scope>
    <source>
        <strain evidence="5 6">JCM 21544</strain>
    </source>
</reference>
<evidence type="ECO:0000313" key="5">
    <source>
        <dbReference type="EMBL" id="SDL12421.1"/>
    </source>
</evidence>
<dbReference type="Gene3D" id="3.40.190.10">
    <property type="entry name" value="Periplasmic binding protein-like II"/>
    <property type="match status" value="2"/>
</dbReference>
<organism evidence="5 6">
    <name type="scientific">Pseudomonas indica</name>
    <dbReference type="NCBI Taxonomy" id="137658"/>
    <lineage>
        <taxon>Bacteria</taxon>
        <taxon>Pseudomonadati</taxon>
        <taxon>Pseudomonadota</taxon>
        <taxon>Gammaproteobacteria</taxon>
        <taxon>Pseudomonadales</taxon>
        <taxon>Pseudomonadaceae</taxon>
        <taxon>Pseudomonas</taxon>
    </lineage>
</organism>
<evidence type="ECO:0000256" key="3">
    <source>
        <dbReference type="SAM" id="SignalP"/>
    </source>
</evidence>
<protein>
    <submittedName>
        <fullName evidence="5">Extracellular solute-binding protein, family 3</fullName>
    </submittedName>
</protein>
<comment type="similarity">
    <text evidence="1">Belongs to the bacterial solute-binding protein 3 family.</text>
</comment>
<dbReference type="PANTHER" id="PTHR35936:SF19">
    <property type="entry name" value="AMINO-ACID-BINDING PROTEIN YXEM-RELATED"/>
    <property type="match status" value="1"/>
</dbReference>
<dbReference type="STRING" id="137658.SAMN05216186_11544"/>
<evidence type="ECO:0000313" key="6">
    <source>
        <dbReference type="Proteomes" id="UP000198706"/>
    </source>
</evidence>
<feature type="domain" description="Solute-binding protein family 3/N-terminal" evidence="4">
    <location>
        <begin position="25"/>
        <end position="85"/>
    </location>
</feature>